<dbReference type="Proteomes" id="UP001234787">
    <property type="component" value="Unassembled WGS sequence"/>
</dbReference>
<evidence type="ECO:0000313" key="2">
    <source>
        <dbReference type="Proteomes" id="UP001234787"/>
    </source>
</evidence>
<organism evidence="1 2">
    <name type="scientific">Cryptomeria japonica</name>
    <name type="common">Japanese cedar</name>
    <name type="synonym">Cupressus japonica</name>
    <dbReference type="NCBI Taxonomy" id="3369"/>
    <lineage>
        <taxon>Eukaryota</taxon>
        <taxon>Viridiplantae</taxon>
        <taxon>Streptophyta</taxon>
        <taxon>Embryophyta</taxon>
        <taxon>Tracheophyta</taxon>
        <taxon>Spermatophyta</taxon>
        <taxon>Pinopsida</taxon>
        <taxon>Pinidae</taxon>
        <taxon>Conifers II</taxon>
        <taxon>Cupressales</taxon>
        <taxon>Cupressaceae</taxon>
        <taxon>Cryptomeria</taxon>
    </lineage>
</organism>
<reference evidence="1" key="1">
    <citation type="submission" date="2022-12" db="EMBL/GenBank/DDBJ databases">
        <title>Chromosome-Level Genome Assembly of Japanese Cedar (Cryptomeriajaponica D. Don).</title>
        <authorList>
            <person name="Fujino T."/>
            <person name="Yamaguchi K."/>
            <person name="Yokoyama T."/>
            <person name="Hamanaka T."/>
            <person name="Harazono Y."/>
            <person name="Kamada H."/>
            <person name="Kobayashi W."/>
            <person name="Ujino-Ihara T."/>
            <person name="Uchiyama K."/>
            <person name="Matsumoto A."/>
            <person name="Izuno A."/>
            <person name="Tsumura Y."/>
            <person name="Toyoda A."/>
            <person name="Shigenobu S."/>
            <person name="Moriguchi Y."/>
            <person name="Ueno S."/>
            <person name="Kasahara M."/>
        </authorList>
    </citation>
    <scope>NUCLEOTIDE SEQUENCE</scope>
</reference>
<evidence type="ECO:0000313" key="1">
    <source>
        <dbReference type="EMBL" id="GLJ58436.1"/>
    </source>
</evidence>
<keyword evidence="2" id="KW-1185">Reference proteome</keyword>
<dbReference type="AlphaFoldDB" id="A0AAD3RQR8"/>
<sequence length="89" mass="10508">MTILYNSISADCNKVAVSNSLIRDNNLPAKEEVVFYLVTPWWIPSIRPWKPWDVRTYQLLLLEVDGRLMELEIMLMLLPWKMPRCTTII</sequence>
<proteinExistence type="predicted"/>
<dbReference type="EMBL" id="BSEH01000379">
    <property type="protein sequence ID" value="GLJ58436.1"/>
    <property type="molecule type" value="Genomic_DNA"/>
</dbReference>
<accession>A0AAD3RQR8</accession>
<gene>
    <name evidence="1" type="ORF">SUGI_1449110</name>
</gene>
<comment type="caution">
    <text evidence="1">The sequence shown here is derived from an EMBL/GenBank/DDBJ whole genome shotgun (WGS) entry which is preliminary data.</text>
</comment>
<name>A0AAD3RQR8_CRYJA</name>
<protein>
    <submittedName>
        <fullName evidence="1">Uncharacterized protein</fullName>
    </submittedName>
</protein>